<evidence type="ECO:0000313" key="3">
    <source>
        <dbReference type="RefSeq" id="XP_015960014.1"/>
    </source>
</evidence>
<feature type="compositionally biased region" description="Low complexity" evidence="1">
    <location>
        <begin position="126"/>
        <end position="142"/>
    </location>
</feature>
<reference evidence="2" key="1">
    <citation type="journal article" date="2016" name="Nat. Genet.">
        <title>The genome sequences of Arachis duranensis and Arachis ipaensis, the diploid ancestors of cultivated peanut.</title>
        <authorList>
            <person name="Bertioli D.J."/>
            <person name="Cannon S.B."/>
            <person name="Froenicke L."/>
            <person name="Huang G."/>
            <person name="Farmer A.D."/>
            <person name="Cannon E.K."/>
            <person name="Liu X."/>
            <person name="Gao D."/>
            <person name="Clevenger J."/>
            <person name="Dash S."/>
            <person name="Ren L."/>
            <person name="Moretzsohn M.C."/>
            <person name="Shirasawa K."/>
            <person name="Huang W."/>
            <person name="Vidigal B."/>
            <person name="Abernathy B."/>
            <person name="Chu Y."/>
            <person name="Niederhuth C.E."/>
            <person name="Umale P."/>
            <person name="Araujo A.C."/>
            <person name="Kozik A."/>
            <person name="Kim K.D."/>
            <person name="Burow M.D."/>
            <person name="Varshney R.K."/>
            <person name="Wang X."/>
            <person name="Zhang X."/>
            <person name="Barkley N."/>
            <person name="Guimaraes P.M."/>
            <person name="Isobe S."/>
            <person name="Guo B."/>
            <person name="Liao B."/>
            <person name="Stalker H.T."/>
            <person name="Schmitz R.J."/>
            <person name="Scheffler B.E."/>
            <person name="Leal-Bertioli S.C."/>
            <person name="Xun X."/>
            <person name="Jackson S.A."/>
            <person name="Michelmore R."/>
            <person name="Ozias-Akins P."/>
        </authorList>
    </citation>
    <scope>NUCLEOTIDE SEQUENCE [LARGE SCALE GENOMIC DNA]</scope>
    <source>
        <strain evidence="2">cv. V14167</strain>
    </source>
</reference>
<keyword evidence="2" id="KW-1185">Reference proteome</keyword>
<dbReference type="Pfam" id="PF14009">
    <property type="entry name" value="PADRE"/>
    <property type="match status" value="1"/>
</dbReference>
<evidence type="ECO:0000313" key="2">
    <source>
        <dbReference type="Proteomes" id="UP000515211"/>
    </source>
</evidence>
<organism evidence="2 3">
    <name type="scientific">Arachis duranensis</name>
    <name type="common">Wild peanut</name>
    <dbReference type="NCBI Taxonomy" id="130453"/>
    <lineage>
        <taxon>Eukaryota</taxon>
        <taxon>Viridiplantae</taxon>
        <taxon>Streptophyta</taxon>
        <taxon>Embryophyta</taxon>
        <taxon>Tracheophyta</taxon>
        <taxon>Spermatophyta</taxon>
        <taxon>Magnoliopsida</taxon>
        <taxon>eudicotyledons</taxon>
        <taxon>Gunneridae</taxon>
        <taxon>Pentapetalae</taxon>
        <taxon>rosids</taxon>
        <taxon>fabids</taxon>
        <taxon>Fabales</taxon>
        <taxon>Fabaceae</taxon>
        <taxon>Papilionoideae</taxon>
        <taxon>50 kb inversion clade</taxon>
        <taxon>dalbergioids sensu lato</taxon>
        <taxon>Dalbergieae</taxon>
        <taxon>Pterocarpus clade</taxon>
        <taxon>Arachis</taxon>
    </lineage>
</organism>
<dbReference type="PANTHER" id="PTHR33052">
    <property type="entry name" value="DUF4228 DOMAIN PROTEIN-RELATED"/>
    <property type="match status" value="1"/>
</dbReference>
<name>A0A6P4D0K7_ARADU</name>
<sequence>MGGCFSSRSCSKLSSVRLVHLSGYVEDFEEPISVSQVIGNPPKHFVCTSIQLLSSSSKPLKGDTQLQPGHVYFILPYSILQSEASPVDLASLAKRLNSIAKTRCEEKKNYNKKNKKMKSNTLNGKTSTTNSTSEFSSSDGEFSSVWSMSSPCRSPARIGVAEQVALAMAYGGRSPCRWKPILDTIREKSFNRRSESELLNEAKADD</sequence>
<protein>
    <submittedName>
        <fullName evidence="3">Uncharacterized protein LOC107483924</fullName>
    </submittedName>
</protein>
<evidence type="ECO:0000256" key="1">
    <source>
        <dbReference type="SAM" id="MobiDB-lite"/>
    </source>
</evidence>
<proteinExistence type="predicted"/>
<dbReference type="AlphaFoldDB" id="A0A6P4D0K7"/>
<accession>A0A6P4D0K7</accession>
<feature type="region of interest" description="Disordered" evidence="1">
    <location>
        <begin position="107"/>
        <end position="142"/>
    </location>
</feature>
<reference evidence="3" key="2">
    <citation type="submission" date="2025-08" db="UniProtKB">
        <authorList>
            <consortium name="RefSeq"/>
        </authorList>
    </citation>
    <scope>IDENTIFICATION</scope>
    <source>
        <tissue evidence="3">Whole plant</tissue>
    </source>
</reference>
<dbReference type="KEGG" id="adu:107483924"/>
<gene>
    <name evidence="3" type="primary">LOC107483924</name>
</gene>
<dbReference type="OrthoDB" id="736928at2759"/>
<dbReference type="GeneID" id="107483924"/>
<dbReference type="InterPro" id="IPR025322">
    <property type="entry name" value="PADRE_dom"/>
</dbReference>
<dbReference type="RefSeq" id="XP_015960014.1">
    <property type="nucleotide sequence ID" value="XM_016104528.3"/>
</dbReference>
<dbReference type="Proteomes" id="UP000515211">
    <property type="component" value="Chromosome 4"/>
</dbReference>